<name>A0ABN8Q564_9CNID</name>
<proteinExistence type="predicted"/>
<sequence length="93" mass="10454">MVDQTEALMICKQKICMFTTAFTLMDEEQWEACPSTANPVESINRESLPKDGTQKSLVEVLSHLYRVDKVYVAKKVAATSNVSTSYRDQTESS</sequence>
<keyword evidence="2" id="KW-1185">Reference proteome</keyword>
<gene>
    <name evidence="1" type="ORF">PLOB_00002195</name>
</gene>
<dbReference type="Proteomes" id="UP001159405">
    <property type="component" value="Unassembled WGS sequence"/>
</dbReference>
<organism evidence="1 2">
    <name type="scientific">Porites lobata</name>
    <dbReference type="NCBI Taxonomy" id="104759"/>
    <lineage>
        <taxon>Eukaryota</taxon>
        <taxon>Metazoa</taxon>
        <taxon>Cnidaria</taxon>
        <taxon>Anthozoa</taxon>
        <taxon>Hexacorallia</taxon>
        <taxon>Scleractinia</taxon>
        <taxon>Fungiina</taxon>
        <taxon>Poritidae</taxon>
        <taxon>Porites</taxon>
    </lineage>
</organism>
<evidence type="ECO:0000313" key="2">
    <source>
        <dbReference type="Proteomes" id="UP001159405"/>
    </source>
</evidence>
<accession>A0ABN8Q564</accession>
<evidence type="ECO:0000313" key="1">
    <source>
        <dbReference type="EMBL" id="CAH3157339.1"/>
    </source>
</evidence>
<protein>
    <submittedName>
        <fullName evidence="1">Uncharacterized protein</fullName>
    </submittedName>
</protein>
<comment type="caution">
    <text evidence="1">The sequence shown here is derived from an EMBL/GenBank/DDBJ whole genome shotgun (WGS) entry which is preliminary data.</text>
</comment>
<dbReference type="EMBL" id="CALNXK010000107">
    <property type="protein sequence ID" value="CAH3157339.1"/>
    <property type="molecule type" value="Genomic_DNA"/>
</dbReference>
<reference evidence="1 2" key="1">
    <citation type="submission" date="2022-05" db="EMBL/GenBank/DDBJ databases">
        <authorList>
            <consortium name="Genoscope - CEA"/>
            <person name="William W."/>
        </authorList>
    </citation>
    <scope>NUCLEOTIDE SEQUENCE [LARGE SCALE GENOMIC DNA]</scope>
</reference>